<evidence type="ECO:0008006" key="6">
    <source>
        <dbReference type="Google" id="ProtNLM"/>
    </source>
</evidence>
<evidence type="ECO:0000256" key="3">
    <source>
        <dbReference type="SAM" id="MobiDB-lite"/>
    </source>
</evidence>
<gene>
    <name evidence="4" type="ORF">KP005_03075</name>
</gene>
<sequence length="757" mass="81919">MLALDSTIGCIEVSESEVVDIYRSSPITRSSDKRPETMEAYLCAIRRKTLVKVYLSLVVNDHRIYVYTTPGKGRSEQEYPREVEKALSYARAMGFAPERVDLSYSPAMREVVVRNTKVLRLPGTKGTGNLKHGLAGAPVLPILHKSEFEAPEAPAAIPSPVAVPVPIPVPVPVSAIDPSTPPAAAPSKAPTDAPVGSPAAARAAEGTETAELGIALARLQHEQRTLATERDVLTKQLQQLAAQQSEAANQLAAARKSLEELAGERDALLSRQRQADELMAAKDTEISELQKQADGFTLELETAANRNAEISRERDAMVENLAQARQDIAKLCAERDAALAGVGSVTQQHREAATQLDETRQELGRTSDEAARALQQIEALEASVRKQEGELASLRKELAGVMSERDAALQRLASEDGSKGSAEADLERLRQELERVGDERDAALARLAASEELQRSAADGESARLRQELERMGAERDAALQRVAVLEEGQVAARVEKSGHEPEWMRARQSPPEPMEEITSAPPPGRGDEPARPRQGEELFTGRILPGLQDALEPLPAFTESTLPPFADLQAPPLLGHPWDTAADADEIPAATETAGDFSFGGQETSFVPLGELQDGFFSAGDDAAPVRFLLETGLDAIECPAAENVLELHQSINNAYLSPEGTGGQESCQGYICCLSKGEGKRVFAAIYGTKSHRTRVYLPESQPQDDDSYARTVRGAISFAEEVGLMMERVPLEATGPKRRDRLKRCPALRLAETK</sequence>
<feature type="region of interest" description="Disordered" evidence="3">
    <location>
        <begin position="178"/>
        <end position="206"/>
    </location>
</feature>
<dbReference type="EMBL" id="CP076724">
    <property type="protein sequence ID" value="QWV98284.1"/>
    <property type="molecule type" value="Genomic_DNA"/>
</dbReference>
<feature type="region of interest" description="Disordered" evidence="3">
    <location>
        <begin position="494"/>
        <end position="534"/>
    </location>
</feature>
<feature type="compositionally biased region" description="Low complexity" evidence="3">
    <location>
        <begin position="185"/>
        <end position="206"/>
    </location>
</feature>
<organism evidence="4 5">
    <name type="scientific">Geomonas diazotrophica</name>
    <dbReference type="NCBI Taxonomy" id="2843197"/>
    <lineage>
        <taxon>Bacteria</taxon>
        <taxon>Pseudomonadati</taxon>
        <taxon>Thermodesulfobacteriota</taxon>
        <taxon>Desulfuromonadia</taxon>
        <taxon>Geobacterales</taxon>
        <taxon>Geobacteraceae</taxon>
        <taxon>Geomonas</taxon>
    </lineage>
</organism>
<proteinExistence type="predicted"/>
<evidence type="ECO:0000256" key="2">
    <source>
        <dbReference type="SAM" id="Coils"/>
    </source>
</evidence>
<protein>
    <recommendedName>
        <fullName evidence="6">Chromosome segregation ATPase</fullName>
    </recommendedName>
</protein>
<reference evidence="4 5" key="1">
    <citation type="submission" date="2021-06" db="EMBL/GenBank/DDBJ databases">
        <title>Gemonas diversity in paddy soil.</title>
        <authorList>
            <person name="Liu G."/>
        </authorList>
    </citation>
    <scope>NUCLEOTIDE SEQUENCE [LARGE SCALE GENOMIC DNA]</scope>
    <source>
        <strain evidence="4 5">RG29</strain>
    </source>
</reference>
<dbReference type="PANTHER" id="PTHR12587:SF14">
    <property type="entry name" value="AT31531P"/>
    <property type="match status" value="1"/>
</dbReference>
<keyword evidence="2" id="KW-0175">Coiled coil</keyword>
<feature type="coiled-coil region" evidence="2">
    <location>
        <begin position="230"/>
        <end position="482"/>
    </location>
</feature>
<evidence type="ECO:0000313" key="5">
    <source>
        <dbReference type="Proteomes" id="UP000683493"/>
    </source>
</evidence>
<dbReference type="Proteomes" id="UP000683493">
    <property type="component" value="Chromosome"/>
</dbReference>
<evidence type="ECO:0000256" key="1">
    <source>
        <dbReference type="ARBA" id="ARBA00022737"/>
    </source>
</evidence>
<accession>A0ABX8JIR5</accession>
<dbReference type="PANTHER" id="PTHR12587">
    <property type="entry name" value="LAR INTERACTING PROTEIN LIP -RELATED PROTEIN"/>
    <property type="match status" value="1"/>
</dbReference>
<name>A0ABX8JIR5_9BACT</name>
<evidence type="ECO:0000313" key="4">
    <source>
        <dbReference type="EMBL" id="QWV98284.1"/>
    </source>
</evidence>
<keyword evidence="1" id="KW-0677">Repeat</keyword>
<feature type="compositionally biased region" description="Basic and acidic residues" evidence="3">
    <location>
        <begin position="494"/>
        <end position="506"/>
    </location>
</feature>
<keyword evidence="5" id="KW-1185">Reference proteome</keyword>
<dbReference type="InterPro" id="IPR029515">
    <property type="entry name" value="Liprin"/>
</dbReference>